<keyword evidence="2" id="KW-1185">Reference proteome</keyword>
<dbReference type="EMBL" id="BAABHS010000012">
    <property type="protein sequence ID" value="GAA4968281.1"/>
    <property type="molecule type" value="Genomic_DNA"/>
</dbReference>
<gene>
    <name evidence="1" type="ORF">GCM10023205_36730</name>
</gene>
<dbReference type="RefSeq" id="WP_345676604.1">
    <property type="nucleotide sequence ID" value="NZ_BAABHS010000012.1"/>
</dbReference>
<evidence type="ECO:0008006" key="3">
    <source>
        <dbReference type="Google" id="ProtNLM"/>
    </source>
</evidence>
<protein>
    <recommendedName>
        <fullName evidence="3">Ogr/Delta-like zinc finger</fullName>
    </recommendedName>
</protein>
<name>A0ABP9HDM5_9ACTN</name>
<accession>A0ABP9HDM5</accession>
<proteinExistence type="predicted"/>
<sequence>MSEHCDACGRIEGPWHRTISRHTTSEGEIRYTRCLCGSVAVRLVPVPEPAAAAVLARTGPDAAVAGLLRGD</sequence>
<evidence type="ECO:0000313" key="2">
    <source>
        <dbReference type="Proteomes" id="UP001500466"/>
    </source>
</evidence>
<evidence type="ECO:0000313" key="1">
    <source>
        <dbReference type="EMBL" id="GAA4968281.1"/>
    </source>
</evidence>
<comment type="caution">
    <text evidence="1">The sequence shown here is derived from an EMBL/GenBank/DDBJ whole genome shotgun (WGS) entry which is preliminary data.</text>
</comment>
<organism evidence="1 2">
    <name type="scientific">Yinghuangia aomiensis</name>
    <dbReference type="NCBI Taxonomy" id="676205"/>
    <lineage>
        <taxon>Bacteria</taxon>
        <taxon>Bacillati</taxon>
        <taxon>Actinomycetota</taxon>
        <taxon>Actinomycetes</taxon>
        <taxon>Kitasatosporales</taxon>
        <taxon>Streptomycetaceae</taxon>
        <taxon>Yinghuangia</taxon>
    </lineage>
</organism>
<dbReference type="Proteomes" id="UP001500466">
    <property type="component" value="Unassembled WGS sequence"/>
</dbReference>
<reference evidence="2" key="1">
    <citation type="journal article" date="2019" name="Int. J. Syst. Evol. Microbiol.">
        <title>The Global Catalogue of Microorganisms (GCM) 10K type strain sequencing project: providing services to taxonomists for standard genome sequencing and annotation.</title>
        <authorList>
            <consortium name="The Broad Institute Genomics Platform"/>
            <consortium name="The Broad Institute Genome Sequencing Center for Infectious Disease"/>
            <person name="Wu L."/>
            <person name="Ma J."/>
        </authorList>
    </citation>
    <scope>NUCLEOTIDE SEQUENCE [LARGE SCALE GENOMIC DNA]</scope>
    <source>
        <strain evidence="2">JCM 17986</strain>
    </source>
</reference>